<dbReference type="EMBL" id="CP032627">
    <property type="protein sequence ID" value="AYF99772.1"/>
    <property type="molecule type" value="Genomic_DNA"/>
</dbReference>
<proteinExistence type="predicted"/>
<dbReference type="KEGG" id="lact:D7I46_00925"/>
<dbReference type="AlphaFoldDB" id="A0A387B7W2"/>
<reference evidence="1 2" key="1">
    <citation type="submission" date="2018-09" db="EMBL/GenBank/DDBJ databases">
        <title>Genome sequencing of strain 1JSPR-7.</title>
        <authorList>
            <person name="Heo J."/>
            <person name="Kim S.-J."/>
            <person name="Kwon S.-W."/>
        </authorList>
    </citation>
    <scope>NUCLEOTIDE SEQUENCE [LARGE SCALE GENOMIC DNA]</scope>
    <source>
        <strain evidence="1 2">1JSPR-7</strain>
    </source>
</reference>
<keyword evidence="2" id="KW-1185">Reference proteome</keyword>
<dbReference type="RefSeq" id="WP_120771161.1">
    <property type="nucleotide sequence ID" value="NZ_CP032627.1"/>
</dbReference>
<dbReference type="GO" id="GO:0003677">
    <property type="term" value="F:DNA binding"/>
    <property type="evidence" value="ECO:0007669"/>
    <property type="project" value="UniProtKB-KW"/>
</dbReference>
<gene>
    <name evidence="1" type="ORF">D7I46_00925</name>
</gene>
<keyword evidence="1" id="KW-0238">DNA-binding</keyword>
<evidence type="ECO:0000313" key="2">
    <source>
        <dbReference type="Proteomes" id="UP000269374"/>
    </source>
</evidence>
<protein>
    <submittedName>
        <fullName evidence="1">DNA-binding protein</fullName>
    </submittedName>
</protein>
<evidence type="ECO:0000313" key="1">
    <source>
        <dbReference type="EMBL" id="AYF99772.1"/>
    </source>
</evidence>
<dbReference type="Proteomes" id="UP000269374">
    <property type="component" value="Chromosome"/>
</dbReference>
<name>A0A387B7W2_9LACT</name>
<organism evidence="1 2">
    <name type="scientific">Lactococcus allomyrinae</name>
    <dbReference type="NCBI Taxonomy" id="2419773"/>
    <lineage>
        <taxon>Bacteria</taxon>
        <taxon>Bacillati</taxon>
        <taxon>Bacillota</taxon>
        <taxon>Bacilli</taxon>
        <taxon>Lactobacillales</taxon>
        <taxon>Streptococcaceae</taxon>
        <taxon>Lactococcus</taxon>
    </lineage>
</organism>
<sequence>MEIKINEESYFTVEEVMKKTGLSENSLKSYKSSRFPEIKEMVVKIGGKTLYSKKAIDFLNNRKTEMGFTEAIELAGIEFPSKKEAAAYFGFPPEDLSRYLRVKKAIEAVEKN</sequence>
<accession>A0A387B7W2</accession>